<organism evidence="1 2">
    <name type="scientific">Methylobacterium goesingense</name>
    <dbReference type="NCBI Taxonomy" id="243690"/>
    <lineage>
        <taxon>Bacteria</taxon>
        <taxon>Pseudomonadati</taxon>
        <taxon>Pseudomonadota</taxon>
        <taxon>Alphaproteobacteria</taxon>
        <taxon>Hyphomicrobiales</taxon>
        <taxon>Methylobacteriaceae</taxon>
        <taxon>Methylobacterium</taxon>
    </lineage>
</organism>
<evidence type="ECO:0000313" key="1">
    <source>
        <dbReference type="EMBL" id="MET3691231.1"/>
    </source>
</evidence>
<sequence>MRSLTTLGIACAMAAAAFGITMLTKPPVSQARVISSIDTYALTLGARPLDGQNYDCN</sequence>
<comment type="caution">
    <text evidence="1">The sequence shown here is derived from an EMBL/GenBank/DDBJ whole genome shotgun (WGS) entry which is preliminary data.</text>
</comment>
<keyword evidence="2" id="KW-1185">Reference proteome</keyword>
<reference evidence="1 2" key="1">
    <citation type="submission" date="2024-06" db="EMBL/GenBank/DDBJ databases">
        <title>Genomic Encyclopedia of Type Strains, Phase IV (KMG-IV): sequencing the most valuable type-strain genomes for metagenomic binning, comparative biology and taxonomic classification.</title>
        <authorList>
            <person name="Goeker M."/>
        </authorList>
    </citation>
    <scope>NUCLEOTIDE SEQUENCE [LARGE SCALE GENOMIC DNA]</scope>
    <source>
        <strain evidence="1 2">DSM 21331</strain>
    </source>
</reference>
<accession>A0ABV2L360</accession>
<evidence type="ECO:0000313" key="2">
    <source>
        <dbReference type="Proteomes" id="UP001549145"/>
    </source>
</evidence>
<name>A0ABV2L360_9HYPH</name>
<dbReference type="Proteomes" id="UP001549145">
    <property type="component" value="Unassembled WGS sequence"/>
</dbReference>
<gene>
    <name evidence="1" type="ORF">ABID43_000750</name>
</gene>
<dbReference type="EMBL" id="JBEPMM010000001">
    <property type="protein sequence ID" value="MET3691231.1"/>
    <property type="molecule type" value="Genomic_DNA"/>
</dbReference>
<protein>
    <submittedName>
        <fullName evidence="1">Uncharacterized protein</fullName>
    </submittedName>
</protein>
<dbReference type="RefSeq" id="WP_238280996.1">
    <property type="nucleotide sequence ID" value="NZ_BPQL01000111.1"/>
</dbReference>
<proteinExistence type="predicted"/>